<organism evidence="1 2">
    <name type="scientific">Coemansia nantahalensis</name>
    <dbReference type="NCBI Taxonomy" id="2789366"/>
    <lineage>
        <taxon>Eukaryota</taxon>
        <taxon>Fungi</taxon>
        <taxon>Fungi incertae sedis</taxon>
        <taxon>Zoopagomycota</taxon>
        <taxon>Kickxellomycotina</taxon>
        <taxon>Kickxellomycetes</taxon>
        <taxon>Kickxellales</taxon>
        <taxon>Kickxellaceae</taxon>
        <taxon>Coemansia</taxon>
    </lineage>
</organism>
<dbReference type="Proteomes" id="UP001140234">
    <property type="component" value="Unassembled WGS sequence"/>
</dbReference>
<comment type="caution">
    <text evidence="1">The sequence shown here is derived from an EMBL/GenBank/DDBJ whole genome shotgun (WGS) entry which is preliminary data.</text>
</comment>
<feature type="non-terminal residue" evidence="1">
    <location>
        <position position="150"/>
    </location>
</feature>
<feature type="non-terminal residue" evidence="1">
    <location>
        <position position="1"/>
    </location>
</feature>
<reference evidence="1" key="1">
    <citation type="submission" date="2022-07" db="EMBL/GenBank/DDBJ databases">
        <title>Phylogenomic reconstructions and comparative analyses of Kickxellomycotina fungi.</title>
        <authorList>
            <person name="Reynolds N.K."/>
            <person name="Stajich J.E."/>
            <person name="Barry K."/>
            <person name="Grigoriev I.V."/>
            <person name="Crous P."/>
            <person name="Smith M.E."/>
        </authorList>
    </citation>
    <scope>NUCLEOTIDE SEQUENCE</scope>
    <source>
        <strain evidence="1">CBS 109366</strain>
    </source>
</reference>
<dbReference type="EMBL" id="JANBUJ010001309">
    <property type="protein sequence ID" value="KAJ2767904.1"/>
    <property type="molecule type" value="Genomic_DNA"/>
</dbReference>
<keyword evidence="2" id="KW-1185">Reference proteome</keyword>
<accession>A0ACC1JUW8</accession>
<sequence>QAAAVARVLHGRVPADQLCVALSDAASGAAVDGSPARAAVDGVHSAVHPVQRGAVAVARVLHVPGGAALDPRPGQHRGPVLGRRPGGVLAHAPGGRKAPPQAPPGHPRRRPRQRDPARGAHGSRLYLAARTHVPLFLLQDARGPPRHLRL</sequence>
<proteinExistence type="predicted"/>
<protein>
    <submittedName>
        <fullName evidence="1">Uncharacterized protein</fullName>
    </submittedName>
</protein>
<name>A0ACC1JUW8_9FUNG</name>
<gene>
    <name evidence="1" type="ORF">IWQ57_003761</name>
</gene>
<evidence type="ECO:0000313" key="1">
    <source>
        <dbReference type="EMBL" id="KAJ2767904.1"/>
    </source>
</evidence>
<evidence type="ECO:0000313" key="2">
    <source>
        <dbReference type="Proteomes" id="UP001140234"/>
    </source>
</evidence>